<keyword evidence="14" id="KW-0675">Receptor</keyword>
<dbReference type="InterPro" id="IPR036942">
    <property type="entry name" value="Beta-barrel_TonB_sf"/>
</dbReference>
<evidence type="ECO:0000256" key="9">
    <source>
        <dbReference type="ARBA" id="ARBA00023237"/>
    </source>
</evidence>
<keyword evidence="3 10" id="KW-1134">Transmembrane beta strand</keyword>
<keyword evidence="15" id="KW-1185">Reference proteome</keyword>
<evidence type="ECO:0000256" key="5">
    <source>
        <dbReference type="ARBA" id="ARBA00022729"/>
    </source>
</evidence>
<keyword evidence="5" id="KW-0732">Signal</keyword>
<evidence type="ECO:0000313" key="14">
    <source>
        <dbReference type="EMBL" id="QUT07108.1"/>
    </source>
</evidence>
<evidence type="ECO:0000256" key="4">
    <source>
        <dbReference type="ARBA" id="ARBA00022692"/>
    </source>
</evidence>
<dbReference type="EMBL" id="CP073910">
    <property type="protein sequence ID" value="QUT07108.1"/>
    <property type="molecule type" value="Genomic_DNA"/>
</dbReference>
<dbReference type="PROSITE" id="PS52016">
    <property type="entry name" value="TONB_DEPENDENT_REC_3"/>
    <property type="match status" value="1"/>
</dbReference>
<dbReference type="Gene3D" id="2.40.170.20">
    <property type="entry name" value="TonB-dependent receptor, beta-barrel domain"/>
    <property type="match status" value="1"/>
</dbReference>
<reference evidence="14" key="1">
    <citation type="submission" date="2021-04" db="EMBL/GenBank/DDBJ databases">
        <title>Isolation of p-tert-butylphenol degrading bacteria Sphingobium phenoxybenzoativorans Tas13 from active sludge.</title>
        <authorList>
            <person name="Li Y."/>
        </authorList>
    </citation>
    <scope>NUCLEOTIDE SEQUENCE</scope>
    <source>
        <strain evidence="14">Tas13</strain>
    </source>
</reference>
<evidence type="ECO:0000259" key="12">
    <source>
        <dbReference type="Pfam" id="PF00593"/>
    </source>
</evidence>
<evidence type="ECO:0000256" key="10">
    <source>
        <dbReference type="PROSITE-ProRule" id="PRU01360"/>
    </source>
</evidence>
<comment type="subcellular location">
    <subcellularLocation>
        <location evidence="1 10">Cell outer membrane</location>
        <topology evidence="1 10">Multi-pass membrane protein</topology>
    </subcellularLocation>
</comment>
<dbReference type="PANTHER" id="PTHR30069">
    <property type="entry name" value="TONB-DEPENDENT OUTER MEMBRANE RECEPTOR"/>
    <property type="match status" value="1"/>
</dbReference>
<evidence type="ECO:0000256" key="2">
    <source>
        <dbReference type="ARBA" id="ARBA00022448"/>
    </source>
</evidence>
<dbReference type="SUPFAM" id="SSF56935">
    <property type="entry name" value="Porins"/>
    <property type="match status" value="1"/>
</dbReference>
<keyword evidence="2 10" id="KW-0813">Transport</keyword>
<keyword evidence="9 10" id="KW-0998">Cell outer membrane</keyword>
<name>A0A975Q347_9SPHN</name>
<dbReference type="InterPro" id="IPR000531">
    <property type="entry name" value="Beta-barrel_TonB"/>
</dbReference>
<dbReference type="Gene3D" id="2.170.130.10">
    <property type="entry name" value="TonB-dependent receptor, plug domain"/>
    <property type="match status" value="1"/>
</dbReference>
<dbReference type="PANTHER" id="PTHR30069:SF53">
    <property type="entry name" value="COLICIN I RECEPTOR-RELATED"/>
    <property type="match status" value="1"/>
</dbReference>
<dbReference type="Proteomes" id="UP000681425">
    <property type="component" value="Chromosome"/>
</dbReference>
<proteinExistence type="inferred from homology"/>
<keyword evidence="4 10" id="KW-0812">Transmembrane</keyword>
<dbReference type="InterPro" id="IPR039426">
    <property type="entry name" value="TonB-dep_rcpt-like"/>
</dbReference>
<evidence type="ECO:0000256" key="8">
    <source>
        <dbReference type="ARBA" id="ARBA00023136"/>
    </source>
</evidence>
<evidence type="ECO:0000256" key="7">
    <source>
        <dbReference type="ARBA" id="ARBA00023077"/>
    </source>
</evidence>
<protein>
    <submittedName>
        <fullName evidence="14">TonB-dependent receptor</fullName>
    </submittedName>
</protein>
<dbReference type="KEGG" id="spph:KFK14_06705"/>
<dbReference type="InterPro" id="IPR012910">
    <property type="entry name" value="Plug_dom"/>
</dbReference>
<dbReference type="GO" id="GO:0015344">
    <property type="term" value="F:siderophore uptake transmembrane transporter activity"/>
    <property type="evidence" value="ECO:0007669"/>
    <property type="project" value="TreeGrafter"/>
</dbReference>
<evidence type="ECO:0000259" key="13">
    <source>
        <dbReference type="Pfam" id="PF07715"/>
    </source>
</evidence>
<dbReference type="InterPro" id="IPR037066">
    <property type="entry name" value="Plug_dom_sf"/>
</dbReference>
<dbReference type="AlphaFoldDB" id="A0A975Q347"/>
<comment type="similarity">
    <text evidence="10 11">Belongs to the TonB-dependent receptor family.</text>
</comment>
<dbReference type="GO" id="GO:0044718">
    <property type="term" value="P:siderophore transmembrane transport"/>
    <property type="evidence" value="ECO:0007669"/>
    <property type="project" value="TreeGrafter"/>
</dbReference>
<evidence type="ECO:0000256" key="11">
    <source>
        <dbReference type="RuleBase" id="RU003357"/>
    </source>
</evidence>
<dbReference type="Pfam" id="PF00593">
    <property type="entry name" value="TonB_dep_Rec_b-barrel"/>
    <property type="match status" value="1"/>
</dbReference>
<keyword evidence="8 10" id="KW-0472">Membrane</keyword>
<keyword evidence="6" id="KW-0406">Ion transport</keyword>
<gene>
    <name evidence="14" type="ORF">KFK14_06705</name>
</gene>
<evidence type="ECO:0000256" key="3">
    <source>
        <dbReference type="ARBA" id="ARBA00022452"/>
    </source>
</evidence>
<evidence type="ECO:0000313" key="15">
    <source>
        <dbReference type="Proteomes" id="UP000681425"/>
    </source>
</evidence>
<accession>A0A975Q347</accession>
<feature type="domain" description="TonB-dependent receptor plug" evidence="13">
    <location>
        <begin position="12"/>
        <end position="115"/>
    </location>
</feature>
<dbReference type="RefSeq" id="WP_212610332.1">
    <property type="nucleotide sequence ID" value="NZ_CP073910.1"/>
</dbReference>
<sequence>MTIEPRGLSVSLGEEQFAGVNAFNVEDLMKYAPDFFVRSRYVGDNNGVPGFRGTHSTQSARALVMVDGFVVSNFLGNSFAFPPAWGVISPGEVKQFDIVYGPYSARYSGNAMGGIVNITTRAPERTEVFVHVQGFVQPYDQYGTHDDYWGWSGEAGFALKQKDGPLSLRVSGRRLINRGHPQQFYQFGYSAANYGNPSAGMPVTGAVVDNGLVPVTGTAIRAPIVGDYSSVDTRQDQLRGQLRFDQGDVHAEAFFTYWWNEEKTLDPQSYLRDANGQPYYGGGLVSFGGHTYSLNAASTFNWGIARKDEWLAGVKLDAPLLGFDTRTTLSTLRFDRQDALQSSGFANGRNNGAGQITSQGPTGWYTGEFQASRTFGAHSIAWGLSGNRYDTDRSVYGTANWRDATGRTFRNRTFGRTRLLGAFIEDEIAIGDAMTLTAGLRAESWRAFGGGLTALASAGAQAGQAVTQRYASRKDSAISPKLALRTMLSPDWSAELSLATATRFPTVGELFQGSLNGDGSFNQNSFDPNLKAEKSRDANLLLRHHMGPVTLTGSIFFQRVRDAIFSYIGFNQNGVSTSSFKNIDLTRQYGVELIMESRNWPVEGLDMEANAAWIDAETVRNRADPLSEGVQFPRIPRWRLNGSIRYAVTPTLQSSLGFRYASRPNTDLDGLQRGDTYGYTSELFALDAKLTQRFGNGMRVSAGVNNITNDKAWVFHPYPQRSFLIEAGWTL</sequence>
<evidence type="ECO:0000256" key="1">
    <source>
        <dbReference type="ARBA" id="ARBA00004571"/>
    </source>
</evidence>
<dbReference type="GO" id="GO:0009279">
    <property type="term" value="C:cell outer membrane"/>
    <property type="evidence" value="ECO:0007669"/>
    <property type="project" value="UniProtKB-SubCell"/>
</dbReference>
<feature type="domain" description="TonB-dependent receptor-like beta-barrel" evidence="12">
    <location>
        <begin position="232"/>
        <end position="707"/>
    </location>
</feature>
<keyword evidence="7 11" id="KW-0798">TonB box</keyword>
<evidence type="ECO:0000256" key="6">
    <source>
        <dbReference type="ARBA" id="ARBA00023065"/>
    </source>
</evidence>
<dbReference type="Pfam" id="PF07715">
    <property type="entry name" value="Plug"/>
    <property type="match status" value="1"/>
</dbReference>
<organism evidence="14 15">
    <name type="scientific">Sphingobium phenoxybenzoativorans</name>
    <dbReference type="NCBI Taxonomy" id="1592790"/>
    <lineage>
        <taxon>Bacteria</taxon>
        <taxon>Pseudomonadati</taxon>
        <taxon>Pseudomonadota</taxon>
        <taxon>Alphaproteobacteria</taxon>
        <taxon>Sphingomonadales</taxon>
        <taxon>Sphingomonadaceae</taxon>
        <taxon>Sphingobium</taxon>
    </lineage>
</organism>